<keyword evidence="9" id="KW-1185">Reference proteome</keyword>
<accession>A0ABU2MJL3</accession>
<dbReference type="Proteomes" id="UP001183246">
    <property type="component" value="Unassembled WGS sequence"/>
</dbReference>
<feature type="chain" id="PRO_5045607172" evidence="7">
    <location>
        <begin position="28"/>
        <end position="360"/>
    </location>
</feature>
<dbReference type="PANTHER" id="PTHR43817:SF1">
    <property type="entry name" value="HYDROLASE, FAMILY 43, PUTATIVE (AFU_ORTHOLOGUE AFUA_3G01660)-RELATED"/>
    <property type="match status" value="1"/>
</dbReference>
<dbReference type="EMBL" id="JAVREL010000002">
    <property type="protein sequence ID" value="MDT0341796.1"/>
    <property type="molecule type" value="Genomic_DNA"/>
</dbReference>
<keyword evidence="4 5" id="KW-0326">Glycosidase</keyword>
<name>A0ABU2MJL3_9ACTN</name>
<comment type="caution">
    <text evidence="8">The sequence shown here is derived from an EMBL/GenBank/DDBJ whole genome shotgun (WGS) entry which is preliminary data.</text>
</comment>
<evidence type="ECO:0000256" key="6">
    <source>
        <dbReference type="SAM" id="MobiDB-lite"/>
    </source>
</evidence>
<feature type="signal peptide" evidence="7">
    <location>
        <begin position="1"/>
        <end position="27"/>
    </location>
</feature>
<keyword evidence="2 7" id="KW-0732">Signal</keyword>
<proteinExistence type="inferred from homology"/>
<dbReference type="GO" id="GO:0016787">
    <property type="term" value="F:hydrolase activity"/>
    <property type="evidence" value="ECO:0007669"/>
    <property type="project" value="UniProtKB-KW"/>
</dbReference>
<evidence type="ECO:0000256" key="1">
    <source>
        <dbReference type="ARBA" id="ARBA00009865"/>
    </source>
</evidence>
<evidence type="ECO:0000313" key="8">
    <source>
        <dbReference type="EMBL" id="MDT0341796.1"/>
    </source>
</evidence>
<feature type="region of interest" description="Disordered" evidence="6">
    <location>
        <begin position="338"/>
        <end position="360"/>
    </location>
</feature>
<evidence type="ECO:0000256" key="4">
    <source>
        <dbReference type="ARBA" id="ARBA00023295"/>
    </source>
</evidence>
<dbReference type="Pfam" id="PF04616">
    <property type="entry name" value="Glyco_hydro_43"/>
    <property type="match status" value="1"/>
</dbReference>
<dbReference type="SUPFAM" id="SSF75005">
    <property type="entry name" value="Arabinanase/levansucrase/invertase"/>
    <property type="match status" value="1"/>
</dbReference>
<organism evidence="8 9">
    <name type="scientific">Streptomyces litchfieldiae</name>
    <dbReference type="NCBI Taxonomy" id="3075543"/>
    <lineage>
        <taxon>Bacteria</taxon>
        <taxon>Bacillati</taxon>
        <taxon>Actinomycetota</taxon>
        <taxon>Actinomycetes</taxon>
        <taxon>Kitasatosporales</taxon>
        <taxon>Streptomycetaceae</taxon>
        <taxon>Streptomyces</taxon>
    </lineage>
</organism>
<evidence type="ECO:0000256" key="3">
    <source>
        <dbReference type="ARBA" id="ARBA00022801"/>
    </source>
</evidence>
<gene>
    <name evidence="8" type="ORF">RM590_03945</name>
</gene>
<protein>
    <submittedName>
        <fullName evidence="8">Glycoside hydrolase family 43 protein</fullName>
    </submittedName>
</protein>
<comment type="similarity">
    <text evidence="1 5">Belongs to the glycosyl hydrolase 43 family.</text>
</comment>
<evidence type="ECO:0000256" key="7">
    <source>
        <dbReference type="SAM" id="SignalP"/>
    </source>
</evidence>
<dbReference type="InterPro" id="IPR006710">
    <property type="entry name" value="Glyco_hydro_43"/>
</dbReference>
<evidence type="ECO:0000256" key="5">
    <source>
        <dbReference type="RuleBase" id="RU361187"/>
    </source>
</evidence>
<sequence length="360" mass="39136">MSPHIHARLRKRRLLAFLLAMAGCAVALLQTGGPAAAGEEPAPAAAFTNPIVTENAADPWIVQHEGRYYHLGTTWASHWEMRSADTLAGLRTADPVTIYEETEPSRCCNFWAPELHRLDGPNGPRWCLTYSAGVAANIDNQHVHVLESAGDDPLGPYTYRGQVDPYGDNRWMIDSSYLTMPDGRLHLLHSFWEGGTQNLYIAPMSNPWTSAGRGVRIATPTHAWERSGAGVNEGPVILRHDGRTFLVFSASHCDTPDYKLGLMELTGADPMNPASWTKYPDPVFERNDAAGVYGPGHNGFFTSPDGTETWIVYHANASATDGCSGTRTSRAQRIEWNADGTPDFGTPVAPGVELPGPAGE</sequence>
<dbReference type="InterPro" id="IPR023296">
    <property type="entry name" value="Glyco_hydro_beta-prop_sf"/>
</dbReference>
<dbReference type="RefSeq" id="WP_311702941.1">
    <property type="nucleotide sequence ID" value="NZ_JAVREL010000002.1"/>
</dbReference>
<dbReference type="Gene3D" id="2.115.10.20">
    <property type="entry name" value="Glycosyl hydrolase domain, family 43"/>
    <property type="match status" value="1"/>
</dbReference>
<dbReference type="PANTHER" id="PTHR43817">
    <property type="entry name" value="GLYCOSYL HYDROLASE"/>
    <property type="match status" value="1"/>
</dbReference>
<evidence type="ECO:0000256" key="2">
    <source>
        <dbReference type="ARBA" id="ARBA00022729"/>
    </source>
</evidence>
<reference evidence="9" key="1">
    <citation type="submission" date="2023-07" db="EMBL/GenBank/DDBJ databases">
        <title>30 novel species of actinomycetes from the DSMZ collection.</title>
        <authorList>
            <person name="Nouioui I."/>
        </authorList>
    </citation>
    <scope>NUCLEOTIDE SEQUENCE [LARGE SCALE GENOMIC DNA]</scope>
    <source>
        <strain evidence="9">DSM 44938</strain>
    </source>
</reference>
<keyword evidence="3 5" id="KW-0378">Hydrolase</keyword>
<evidence type="ECO:0000313" key="9">
    <source>
        <dbReference type="Proteomes" id="UP001183246"/>
    </source>
</evidence>
<dbReference type="CDD" id="cd18820">
    <property type="entry name" value="GH43_LbAraf43-like"/>
    <property type="match status" value="1"/>
</dbReference>